<dbReference type="Proteomes" id="UP001206013">
    <property type="component" value="Unassembled WGS sequence"/>
</dbReference>
<evidence type="ECO:0000313" key="1">
    <source>
        <dbReference type="EMBL" id="MCQ4793676.1"/>
    </source>
</evidence>
<evidence type="ECO:0000313" key="2">
    <source>
        <dbReference type="Proteomes" id="UP001206013"/>
    </source>
</evidence>
<sequence>MAGFDDITVTRSDGRLKVKAPYNPLFARRSRALGGTFDDKLKTWTFDMRVERLVFEALDKYFWWHKGVDAEKRVTVTIDPYDYLYAYSKQDSDIIWFAGRILVEKYQPDRPPRMMPTRIGLSHDTTSNIMLHAPSALSYG</sequence>
<dbReference type="RefSeq" id="WP_256134678.1">
    <property type="nucleotide sequence ID" value="NZ_JANFYM010000012.1"/>
</dbReference>
<accession>A0AAW5K1J0</accession>
<gene>
    <name evidence="1" type="ORF">NE692_09455</name>
</gene>
<proteinExistence type="predicted"/>
<comment type="caution">
    <text evidence="1">The sequence shown here is derived from an EMBL/GenBank/DDBJ whole genome shotgun (WGS) entry which is preliminary data.</text>
</comment>
<protein>
    <submittedName>
        <fullName evidence="1">Uncharacterized protein</fullName>
    </submittedName>
</protein>
<organism evidence="1 2">
    <name type="scientific">Bifidobacterium adolescentis</name>
    <dbReference type="NCBI Taxonomy" id="1680"/>
    <lineage>
        <taxon>Bacteria</taxon>
        <taxon>Bacillati</taxon>
        <taxon>Actinomycetota</taxon>
        <taxon>Actinomycetes</taxon>
        <taxon>Bifidobacteriales</taxon>
        <taxon>Bifidobacteriaceae</taxon>
        <taxon>Bifidobacterium</taxon>
    </lineage>
</organism>
<name>A0AAW5K1J0_BIFAD</name>
<dbReference type="AlphaFoldDB" id="A0AAW5K1J0"/>
<reference evidence="1" key="1">
    <citation type="submission" date="2022-06" db="EMBL/GenBank/DDBJ databases">
        <title>Isolation of gut microbiota from human fecal samples.</title>
        <authorList>
            <person name="Pamer E.G."/>
            <person name="Barat B."/>
            <person name="Waligurski E."/>
            <person name="Medina S."/>
            <person name="Paddock L."/>
            <person name="Mostad J."/>
        </authorList>
    </citation>
    <scope>NUCLEOTIDE SEQUENCE</scope>
    <source>
        <strain evidence="1">SL.1.01</strain>
    </source>
</reference>
<dbReference type="EMBL" id="JANFYM010000012">
    <property type="protein sequence ID" value="MCQ4793676.1"/>
    <property type="molecule type" value="Genomic_DNA"/>
</dbReference>